<dbReference type="GO" id="GO:0005829">
    <property type="term" value="C:cytosol"/>
    <property type="evidence" value="ECO:0007669"/>
    <property type="project" value="TreeGrafter"/>
</dbReference>
<evidence type="ECO:0000313" key="10">
    <source>
        <dbReference type="EMBL" id="ORZ17132.1"/>
    </source>
</evidence>
<dbReference type="UniPathway" id="UPA00109">
    <property type="reaction ID" value="UER00180"/>
</dbReference>
<dbReference type="EC" id="2.7.1.-" evidence="6"/>
<dbReference type="InterPro" id="IPR022672">
    <property type="entry name" value="Hexokinase_N"/>
</dbReference>
<proteinExistence type="inferred from homology"/>
<keyword evidence="5 6" id="KW-0067">ATP-binding</keyword>
<dbReference type="GO" id="GO:0001678">
    <property type="term" value="P:intracellular glucose homeostasis"/>
    <property type="evidence" value="ECO:0007669"/>
    <property type="project" value="InterPro"/>
</dbReference>
<evidence type="ECO:0000256" key="2">
    <source>
        <dbReference type="ARBA" id="ARBA00022679"/>
    </source>
</evidence>
<dbReference type="AlphaFoldDB" id="A0A1X2IIC7"/>
<dbReference type="PANTHER" id="PTHR19443">
    <property type="entry name" value="HEXOKINASE"/>
    <property type="match status" value="1"/>
</dbReference>
<dbReference type="GO" id="GO:0008865">
    <property type="term" value="F:fructokinase activity"/>
    <property type="evidence" value="ECO:0007669"/>
    <property type="project" value="TreeGrafter"/>
</dbReference>
<sequence>MSLDSIKTAFDLTQEHFQGIVTGFKKEYEQGLNTAEAKGLATMIPSYVTRLPSGQEKGTFLALDLGGSTLRVCAVHLLGQGKVKVDEIKRSISMTDPLRTGETSVFFDWMVETVDMLLKKHDLKSDTESLAMGICWSFPVDQTSVSAGKILRMGKGFDLKGIEGQDLKTLFTEAFERKNVNVKVTALINDTVGVLVAHAYNDPDARIGFIYGTGANAAYPEKVSKMVKLGSDLKGQYQDQEMLVNTEIDIFGSDAYLPLNRFDRLLDANHNQPEFQLYEKMMSGAYLGELVRLAALELVEEKLLFDGHIPLEFKEMYSFETSRLSNIESLHDDSVETQLSQLRTSFTFDASAQYQLTEHDLATMTTLCKVVAVRGAKLAAAAIASLIEQQHELLKDQDRPIVIGINGSTFELYPQMPKRILSSLSDWFGPEVASRIRLDVARDGASIGGALIAMLYAEKSVQSQPSSPSSTVKSAKKNQAEDHHQTTNSSISTPTSSLSSCLFGWWTPFKRWLQQDSTSTTTTVSNHHQDQLKNKQ</sequence>
<keyword evidence="3 6" id="KW-0547">Nucleotide-binding</keyword>
<dbReference type="PANTHER" id="PTHR19443:SF24">
    <property type="entry name" value="PHOSPHOTRANSFERASE"/>
    <property type="match status" value="1"/>
</dbReference>
<gene>
    <name evidence="10" type="ORF">BCR42DRAFT_413988</name>
</gene>
<dbReference type="GO" id="GO:0006013">
    <property type="term" value="P:mannose metabolic process"/>
    <property type="evidence" value="ECO:0007669"/>
    <property type="project" value="TreeGrafter"/>
</dbReference>
<evidence type="ECO:0000256" key="3">
    <source>
        <dbReference type="ARBA" id="ARBA00022741"/>
    </source>
</evidence>
<evidence type="ECO:0000259" key="9">
    <source>
        <dbReference type="Pfam" id="PF03727"/>
    </source>
</evidence>
<dbReference type="InterPro" id="IPR043129">
    <property type="entry name" value="ATPase_NBD"/>
</dbReference>
<feature type="domain" description="Hexokinase N-terminal" evidence="8">
    <location>
        <begin position="3"/>
        <end position="200"/>
    </location>
</feature>
<name>A0A1X2IIC7_9FUNG</name>
<evidence type="ECO:0000256" key="1">
    <source>
        <dbReference type="ARBA" id="ARBA00009225"/>
    </source>
</evidence>
<dbReference type="STRING" id="90262.A0A1X2IIC7"/>
<dbReference type="PRINTS" id="PR00475">
    <property type="entry name" value="HEXOKINASE"/>
</dbReference>
<evidence type="ECO:0000256" key="7">
    <source>
        <dbReference type="SAM" id="MobiDB-lite"/>
    </source>
</evidence>
<dbReference type="Proteomes" id="UP000193560">
    <property type="component" value="Unassembled WGS sequence"/>
</dbReference>
<evidence type="ECO:0000256" key="4">
    <source>
        <dbReference type="ARBA" id="ARBA00022777"/>
    </source>
</evidence>
<feature type="compositionally biased region" description="Low complexity" evidence="7">
    <location>
        <begin position="463"/>
        <end position="473"/>
    </location>
</feature>
<comment type="caution">
    <text evidence="10">The sequence shown here is derived from an EMBL/GenBank/DDBJ whole genome shotgun (WGS) entry which is preliminary data.</text>
</comment>
<organism evidence="10 11">
    <name type="scientific">Absidia repens</name>
    <dbReference type="NCBI Taxonomy" id="90262"/>
    <lineage>
        <taxon>Eukaryota</taxon>
        <taxon>Fungi</taxon>
        <taxon>Fungi incertae sedis</taxon>
        <taxon>Mucoromycota</taxon>
        <taxon>Mucoromycotina</taxon>
        <taxon>Mucoromycetes</taxon>
        <taxon>Mucorales</taxon>
        <taxon>Cunninghamellaceae</taxon>
        <taxon>Absidia</taxon>
    </lineage>
</organism>
<evidence type="ECO:0000313" key="11">
    <source>
        <dbReference type="Proteomes" id="UP000193560"/>
    </source>
</evidence>
<keyword evidence="2 6" id="KW-0808">Transferase</keyword>
<dbReference type="SUPFAM" id="SSF53067">
    <property type="entry name" value="Actin-like ATPase domain"/>
    <property type="match status" value="2"/>
</dbReference>
<accession>A0A1X2IIC7</accession>
<dbReference type="EMBL" id="MCGE01000010">
    <property type="protein sequence ID" value="ORZ17132.1"/>
    <property type="molecule type" value="Genomic_DNA"/>
</dbReference>
<dbReference type="PROSITE" id="PS51748">
    <property type="entry name" value="HEXOKINASE_2"/>
    <property type="match status" value="1"/>
</dbReference>
<dbReference type="Pfam" id="PF03727">
    <property type="entry name" value="Hexokinase_2"/>
    <property type="match status" value="1"/>
</dbReference>
<protein>
    <recommendedName>
        <fullName evidence="6">Phosphotransferase</fullName>
        <ecNumber evidence="6">2.7.1.-</ecNumber>
    </recommendedName>
</protein>
<keyword evidence="6" id="KW-0324">Glycolysis</keyword>
<dbReference type="GO" id="GO:0005524">
    <property type="term" value="F:ATP binding"/>
    <property type="evidence" value="ECO:0007669"/>
    <property type="project" value="UniProtKB-UniRule"/>
</dbReference>
<dbReference type="InterPro" id="IPR001312">
    <property type="entry name" value="Hexokinase"/>
</dbReference>
<dbReference type="GO" id="GO:0004340">
    <property type="term" value="F:glucokinase activity"/>
    <property type="evidence" value="ECO:0007669"/>
    <property type="project" value="TreeGrafter"/>
</dbReference>
<keyword evidence="4 6" id="KW-0418">Kinase</keyword>
<feature type="region of interest" description="Disordered" evidence="7">
    <location>
        <begin position="463"/>
        <end position="497"/>
    </location>
</feature>
<evidence type="ECO:0000256" key="5">
    <source>
        <dbReference type="ARBA" id="ARBA00022840"/>
    </source>
</evidence>
<dbReference type="Gene3D" id="3.30.420.40">
    <property type="match status" value="1"/>
</dbReference>
<dbReference type="OrthoDB" id="419537at2759"/>
<dbReference type="GO" id="GO:0019158">
    <property type="term" value="F:mannokinase activity"/>
    <property type="evidence" value="ECO:0007669"/>
    <property type="project" value="TreeGrafter"/>
</dbReference>
<dbReference type="GO" id="GO:0005536">
    <property type="term" value="F:D-glucose binding"/>
    <property type="evidence" value="ECO:0007669"/>
    <property type="project" value="InterPro"/>
</dbReference>
<dbReference type="InterPro" id="IPR022673">
    <property type="entry name" value="Hexokinase_C"/>
</dbReference>
<reference evidence="10 11" key="1">
    <citation type="submission" date="2016-07" db="EMBL/GenBank/DDBJ databases">
        <title>Pervasive Adenine N6-methylation of Active Genes in Fungi.</title>
        <authorList>
            <consortium name="DOE Joint Genome Institute"/>
            <person name="Mondo S.J."/>
            <person name="Dannebaum R.O."/>
            <person name="Kuo R.C."/>
            <person name="Labutti K."/>
            <person name="Haridas S."/>
            <person name="Kuo A."/>
            <person name="Salamov A."/>
            <person name="Ahrendt S.R."/>
            <person name="Lipzen A."/>
            <person name="Sullivan W."/>
            <person name="Andreopoulos W.B."/>
            <person name="Clum A."/>
            <person name="Lindquist E."/>
            <person name="Daum C."/>
            <person name="Ramamoorthy G.K."/>
            <person name="Gryganskyi A."/>
            <person name="Culley D."/>
            <person name="Magnuson J.K."/>
            <person name="James T.Y."/>
            <person name="O'Malley M.A."/>
            <person name="Stajich J.E."/>
            <person name="Spatafora J.W."/>
            <person name="Visel A."/>
            <person name="Grigoriev I.V."/>
        </authorList>
    </citation>
    <scope>NUCLEOTIDE SEQUENCE [LARGE SCALE GENOMIC DNA]</scope>
    <source>
        <strain evidence="10 11">NRRL 1336</strain>
    </source>
</reference>
<comment type="similarity">
    <text evidence="1 6">Belongs to the hexokinase family.</text>
</comment>
<keyword evidence="11" id="KW-1185">Reference proteome</keyword>
<evidence type="ECO:0000256" key="6">
    <source>
        <dbReference type="RuleBase" id="RU362007"/>
    </source>
</evidence>
<feature type="compositionally biased region" description="Low complexity" evidence="7">
    <location>
        <begin position="486"/>
        <end position="497"/>
    </location>
</feature>
<evidence type="ECO:0000259" key="8">
    <source>
        <dbReference type="Pfam" id="PF00349"/>
    </source>
</evidence>
<feature type="domain" description="Hexokinase C-terminal" evidence="9">
    <location>
        <begin position="206"/>
        <end position="454"/>
    </location>
</feature>
<dbReference type="GO" id="GO:0006096">
    <property type="term" value="P:glycolytic process"/>
    <property type="evidence" value="ECO:0007669"/>
    <property type="project" value="UniProtKB-UniPathway"/>
</dbReference>
<dbReference type="Pfam" id="PF00349">
    <property type="entry name" value="Hexokinase_1"/>
    <property type="match status" value="1"/>
</dbReference>
<dbReference type="GO" id="GO:0005739">
    <property type="term" value="C:mitochondrion"/>
    <property type="evidence" value="ECO:0007669"/>
    <property type="project" value="TreeGrafter"/>
</dbReference>
<dbReference type="Gene3D" id="3.40.367.20">
    <property type="match status" value="1"/>
</dbReference>
<dbReference type="GO" id="GO:0006006">
    <property type="term" value="P:glucose metabolic process"/>
    <property type="evidence" value="ECO:0007669"/>
    <property type="project" value="TreeGrafter"/>
</dbReference>